<evidence type="ECO:0000313" key="2">
    <source>
        <dbReference type="Proteomes" id="UP000615446"/>
    </source>
</evidence>
<dbReference type="AlphaFoldDB" id="A0A8H3L8Z6"/>
<sequence length="72" mass="8767">MLSLPVHRNLLCRYHARRIQVKRGVSVDFDDRFTTHDSRLIVYDSRFMIHVSIIPALWNDDLYVRRTYNIYQ</sequence>
<organism evidence="1 2">
    <name type="scientific">Rhizophagus clarus</name>
    <dbReference type="NCBI Taxonomy" id="94130"/>
    <lineage>
        <taxon>Eukaryota</taxon>
        <taxon>Fungi</taxon>
        <taxon>Fungi incertae sedis</taxon>
        <taxon>Mucoromycota</taxon>
        <taxon>Glomeromycotina</taxon>
        <taxon>Glomeromycetes</taxon>
        <taxon>Glomerales</taxon>
        <taxon>Glomeraceae</taxon>
        <taxon>Rhizophagus</taxon>
    </lineage>
</organism>
<comment type="caution">
    <text evidence="1">The sequence shown here is derived from an EMBL/GenBank/DDBJ whole genome shotgun (WGS) entry which is preliminary data.</text>
</comment>
<dbReference type="EMBL" id="BLAL01000054">
    <property type="protein sequence ID" value="GES81448.1"/>
    <property type="molecule type" value="Genomic_DNA"/>
</dbReference>
<accession>A0A8H3L8Z6</accession>
<dbReference type="Proteomes" id="UP000615446">
    <property type="component" value="Unassembled WGS sequence"/>
</dbReference>
<proteinExistence type="predicted"/>
<reference evidence="1" key="1">
    <citation type="submission" date="2019-10" db="EMBL/GenBank/DDBJ databases">
        <title>Conservation and host-specific expression of non-tandemly repeated heterogenous ribosome RNA gene in arbuscular mycorrhizal fungi.</title>
        <authorList>
            <person name="Maeda T."/>
            <person name="Kobayashi Y."/>
            <person name="Nakagawa T."/>
            <person name="Ezawa T."/>
            <person name="Yamaguchi K."/>
            <person name="Bino T."/>
            <person name="Nishimoto Y."/>
            <person name="Shigenobu S."/>
            <person name="Kawaguchi M."/>
        </authorList>
    </citation>
    <scope>NUCLEOTIDE SEQUENCE</scope>
    <source>
        <strain evidence="1">HR1</strain>
    </source>
</reference>
<protein>
    <submittedName>
        <fullName evidence="1">Uncharacterized protein</fullName>
    </submittedName>
</protein>
<evidence type="ECO:0000313" key="1">
    <source>
        <dbReference type="EMBL" id="GES81448.1"/>
    </source>
</evidence>
<name>A0A8H3L8Z6_9GLOM</name>
<gene>
    <name evidence="1" type="ORF">RCL2_000869200</name>
</gene>